<organism evidence="2 3">
    <name type="scientific">Paenibacillus pini JCM 16418</name>
    <dbReference type="NCBI Taxonomy" id="1236976"/>
    <lineage>
        <taxon>Bacteria</taxon>
        <taxon>Bacillati</taxon>
        <taxon>Bacillota</taxon>
        <taxon>Bacilli</taxon>
        <taxon>Bacillales</taxon>
        <taxon>Paenibacillaceae</taxon>
        <taxon>Paenibacillus</taxon>
    </lineage>
</organism>
<dbReference type="SUPFAM" id="SSF56726">
    <property type="entry name" value="DNA topoisomerase IV, alpha subunit"/>
    <property type="match status" value="1"/>
</dbReference>
<evidence type="ECO:0000313" key="3">
    <source>
        <dbReference type="Proteomes" id="UP000019364"/>
    </source>
</evidence>
<name>W7YRT2_9BACL</name>
<dbReference type="STRING" id="1236976.JCM16418_1363"/>
<sequence length="351" mass="40975">MIRDTIINILVETKNKFTINELEDKVMQKFSSLDKYDRAGGYLGFYQIVQSLHEEGEIIPLKANEESSKVPSLPLKWKKRTNEVSQSWSDLQFVRAEAGNLNVAFYKRHPEMQTELEWGRIETVLQFLPTRDSRIYISKEERSYELFGQEKWLDKKEDGDRFLKRIGITLEDFRAKSYGEPFVFWQNPLSNSSKQALIVENLSAFHTIKRALITFNHIYNLQVDVLIYGEGYHIMRSFPFIDEVGAPEKIYYAGDLDPHGLSILIDLCKNYPEYPLLPAENLYRAMIRNHSQTTPANGEFLTTVLQDFLSRLKTDEETTRAIKDLWDCKRRIPQEAVNFETISKECNDGYI</sequence>
<reference evidence="2 3" key="1">
    <citation type="journal article" date="2014" name="Genome Announc.">
        <title>Draft Genome Sequence of Paenibacillus pini JCM 16418T, Isolated from the Rhizosphere of Pine Tree.</title>
        <authorList>
            <person name="Yuki M."/>
            <person name="Oshima K."/>
            <person name="Suda W."/>
            <person name="Oshida Y."/>
            <person name="Kitamura K."/>
            <person name="Iida Y."/>
            <person name="Hattori M."/>
            <person name="Ohkuma M."/>
        </authorList>
    </citation>
    <scope>NUCLEOTIDE SEQUENCE [LARGE SCALE GENOMIC DNA]</scope>
    <source>
        <strain evidence="2 3">JCM 16418</strain>
    </source>
</reference>
<proteinExistence type="predicted"/>
<keyword evidence="3" id="KW-1185">Reference proteome</keyword>
<dbReference type="RefSeq" id="WP_036646988.1">
    <property type="nucleotide sequence ID" value="NZ_BAVZ01000003.1"/>
</dbReference>
<dbReference type="eggNOG" id="ENOG502ZAI3">
    <property type="taxonomic scope" value="Bacteria"/>
</dbReference>
<evidence type="ECO:0000313" key="2">
    <source>
        <dbReference type="EMBL" id="GAF07351.1"/>
    </source>
</evidence>
<feature type="domain" description="Wadjet protein JetD C-terminal" evidence="1">
    <location>
        <begin position="192"/>
        <end position="344"/>
    </location>
</feature>
<dbReference type="Proteomes" id="UP000019364">
    <property type="component" value="Unassembled WGS sequence"/>
</dbReference>
<dbReference type="EMBL" id="BAVZ01000003">
    <property type="protein sequence ID" value="GAF07351.1"/>
    <property type="molecule type" value="Genomic_DNA"/>
</dbReference>
<gene>
    <name evidence="2" type="ORF">JCM16418_1363</name>
</gene>
<protein>
    <submittedName>
        <fullName evidence="2">Hypothetical Cytosolic Protein</fullName>
    </submittedName>
</protein>
<dbReference type="GO" id="GO:0003677">
    <property type="term" value="F:DNA binding"/>
    <property type="evidence" value="ECO:0007669"/>
    <property type="project" value="InterPro"/>
</dbReference>
<dbReference type="GO" id="GO:0005694">
    <property type="term" value="C:chromosome"/>
    <property type="evidence" value="ECO:0007669"/>
    <property type="project" value="InterPro"/>
</dbReference>
<dbReference type="Pfam" id="PF09983">
    <property type="entry name" value="JetD_C"/>
    <property type="match status" value="1"/>
</dbReference>
<evidence type="ECO:0000259" key="1">
    <source>
        <dbReference type="Pfam" id="PF09983"/>
    </source>
</evidence>
<comment type="caution">
    <text evidence="2">The sequence shown here is derived from an EMBL/GenBank/DDBJ whole genome shotgun (WGS) entry which is preliminary data.</text>
</comment>
<dbReference type="InterPro" id="IPR036078">
    <property type="entry name" value="Spo11/TopoVI_A_sf"/>
</dbReference>
<accession>W7YRT2</accession>
<dbReference type="OrthoDB" id="9809365at2"/>
<dbReference type="AlphaFoldDB" id="W7YRT2"/>
<dbReference type="InterPro" id="IPR024534">
    <property type="entry name" value="JetD_C"/>
</dbReference>